<keyword evidence="2" id="KW-1185">Reference proteome</keyword>
<organism evidence="1 2">
    <name type="scientific">Laceyella putida</name>
    <dbReference type="NCBI Taxonomy" id="110101"/>
    <lineage>
        <taxon>Bacteria</taxon>
        <taxon>Bacillati</taxon>
        <taxon>Bacillota</taxon>
        <taxon>Bacilli</taxon>
        <taxon>Bacillales</taxon>
        <taxon>Thermoactinomycetaceae</taxon>
        <taxon>Laceyella</taxon>
    </lineage>
</organism>
<gene>
    <name evidence="1" type="ORF">ACFQNG_00210</name>
</gene>
<dbReference type="EMBL" id="JBHTBW010000001">
    <property type="protein sequence ID" value="MFC7439596.1"/>
    <property type="molecule type" value="Genomic_DNA"/>
</dbReference>
<comment type="caution">
    <text evidence="1">The sequence shown here is derived from an EMBL/GenBank/DDBJ whole genome shotgun (WGS) entry which is preliminary data.</text>
</comment>
<accession>A0ABW2RF57</accession>
<dbReference type="RefSeq" id="WP_379862779.1">
    <property type="nucleotide sequence ID" value="NZ_JBHTBW010000001.1"/>
</dbReference>
<reference evidence="2" key="1">
    <citation type="journal article" date="2019" name="Int. J. Syst. Evol. Microbiol.">
        <title>The Global Catalogue of Microorganisms (GCM) 10K type strain sequencing project: providing services to taxonomists for standard genome sequencing and annotation.</title>
        <authorList>
            <consortium name="The Broad Institute Genomics Platform"/>
            <consortium name="The Broad Institute Genome Sequencing Center for Infectious Disease"/>
            <person name="Wu L."/>
            <person name="Ma J."/>
        </authorList>
    </citation>
    <scope>NUCLEOTIDE SEQUENCE [LARGE SCALE GENOMIC DNA]</scope>
    <source>
        <strain evidence="2">CGMCC 1.12942</strain>
    </source>
</reference>
<name>A0ABW2RF57_9BACL</name>
<proteinExistence type="predicted"/>
<sequence length="111" mass="12876">MTKTKMVAMTKRPISNYPFLVKQYKRHAITWRAFVLGVEGVKLQLGQYIDPQNKEDIFTNAKRIADLCVEVMNRRTLEIRRQRGKSEITRKTAMQMGNIVKSACSVNKKTE</sequence>
<evidence type="ECO:0000313" key="1">
    <source>
        <dbReference type="EMBL" id="MFC7439596.1"/>
    </source>
</evidence>
<dbReference type="Proteomes" id="UP001596500">
    <property type="component" value="Unassembled WGS sequence"/>
</dbReference>
<protein>
    <submittedName>
        <fullName evidence="1">Uncharacterized protein</fullName>
    </submittedName>
</protein>
<evidence type="ECO:0000313" key="2">
    <source>
        <dbReference type="Proteomes" id="UP001596500"/>
    </source>
</evidence>